<gene>
    <name evidence="1" type="ORF">L9F63_008031</name>
</gene>
<dbReference type="EMBL" id="JASPKZ010010261">
    <property type="protein sequence ID" value="KAJ9574806.1"/>
    <property type="molecule type" value="Genomic_DNA"/>
</dbReference>
<name>A0AAD7Z6L4_DIPPU</name>
<sequence length="115" mass="12660">MFIQIDNDSSIINGTVRSNLVTVKEYPVGYTIQSINLTFVSEPEGTGTAEITDGGVGFNYWNVMFSMVQNTSMTFEIYVVTQHEVSENTGDEQVTHDVDISISSPEGVQVTVIFP</sequence>
<accession>A0AAD7Z6L4</accession>
<keyword evidence="2" id="KW-1185">Reference proteome</keyword>
<organism evidence="1 2">
    <name type="scientific">Diploptera punctata</name>
    <name type="common">Pacific beetle cockroach</name>
    <dbReference type="NCBI Taxonomy" id="6984"/>
    <lineage>
        <taxon>Eukaryota</taxon>
        <taxon>Metazoa</taxon>
        <taxon>Ecdysozoa</taxon>
        <taxon>Arthropoda</taxon>
        <taxon>Hexapoda</taxon>
        <taxon>Insecta</taxon>
        <taxon>Pterygota</taxon>
        <taxon>Neoptera</taxon>
        <taxon>Polyneoptera</taxon>
        <taxon>Dictyoptera</taxon>
        <taxon>Blattodea</taxon>
        <taxon>Blaberoidea</taxon>
        <taxon>Blaberidae</taxon>
        <taxon>Diplopterinae</taxon>
        <taxon>Diploptera</taxon>
    </lineage>
</organism>
<evidence type="ECO:0000313" key="2">
    <source>
        <dbReference type="Proteomes" id="UP001233999"/>
    </source>
</evidence>
<evidence type="ECO:0000313" key="1">
    <source>
        <dbReference type="EMBL" id="KAJ9574806.1"/>
    </source>
</evidence>
<dbReference type="Proteomes" id="UP001233999">
    <property type="component" value="Unassembled WGS sequence"/>
</dbReference>
<proteinExistence type="predicted"/>
<dbReference type="Pfam" id="PF15868">
    <property type="entry name" value="MBF2"/>
    <property type="match status" value="1"/>
</dbReference>
<reference evidence="1" key="2">
    <citation type="submission" date="2023-05" db="EMBL/GenBank/DDBJ databases">
        <authorList>
            <person name="Fouks B."/>
        </authorList>
    </citation>
    <scope>NUCLEOTIDE SEQUENCE</scope>
    <source>
        <strain evidence="1">Stay&amp;Tobe</strain>
        <tissue evidence="1">Testes</tissue>
    </source>
</reference>
<comment type="caution">
    <text evidence="1">The sequence shown here is derived from an EMBL/GenBank/DDBJ whole genome shotgun (WGS) entry which is preliminary data.</text>
</comment>
<dbReference type="InterPro" id="IPR031734">
    <property type="entry name" value="MBF2"/>
</dbReference>
<reference evidence="1" key="1">
    <citation type="journal article" date="2023" name="IScience">
        <title>Live-bearing cockroach genome reveals convergent evolutionary mechanisms linked to viviparity in insects and beyond.</title>
        <authorList>
            <person name="Fouks B."/>
            <person name="Harrison M.C."/>
            <person name="Mikhailova A.A."/>
            <person name="Marchal E."/>
            <person name="English S."/>
            <person name="Carruthers M."/>
            <person name="Jennings E.C."/>
            <person name="Chiamaka E.L."/>
            <person name="Frigard R.A."/>
            <person name="Pippel M."/>
            <person name="Attardo G.M."/>
            <person name="Benoit J.B."/>
            <person name="Bornberg-Bauer E."/>
            <person name="Tobe S.S."/>
        </authorList>
    </citation>
    <scope>NUCLEOTIDE SEQUENCE</scope>
    <source>
        <strain evidence="1">Stay&amp;Tobe</strain>
    </source>
</reference>
<protein>
    <submittedName>
        <fullName evidence="1">Uncharacterized protein</fullName>
    </submittedName>
</protein>
<dbReference type="AlphaFoldDB" id="A0AAD7Z6L4"/>